<dbReference type="Gene3D" id="3.30.70.270">
    <property type="match status" value="1"/>
</dbReference>
<evidence type="ECO:0000259" key="9">
    <source>
        <dbReference type="Pfam" id="PF17917"/>
    </source>
</evidence>
<evidence type="ECO:0000313" key="11">
    <source>
        <dbReference type="EMBL" id="GJS62182.1"/>
    </source>
</evidence>
<reference evidence="11" key="2">
    <citation type="submission" date="2022-01" db="EMBL/GenBank/DDBJ databases">
        <authorList>
            <person name="Yamashiro T."/>
            <person name="Shiraishi A."/>
            <person name="Satake H."/>
            <person name="Nakayama K."/>
        </authorList>
    </citation>
    <scope>NUCLEOTIDE SEQUENCE</scope>
</reference>
<name>A0ABQ4XAN8_9ASTR</name>
<keyword evidence="7" id="KW-0511">Multifunctional enzyme</keyword>
<evidence type="ECO:0000256" key="3">
    <source>
        <dbReference type="ARBA" id="ARBA00022722"/>
    </source>
</evidence>
<evidence type="ECO:0000256" key="7">
    <source>
        <dbReference type="ARBA" id="ARBA00023268"/>
    </source>
</evidence>
<keyword evidence="1" id="KW-0808">Transferase</keyword>
<proteinExistence type="predicted"/>
<gene>
    <name evidence="11" type="ORF">Tco_0656966</name>
</gene>
<dbReference type="CDD" id="cd09274">
    <property type="entry name" value="RNase_HI_RT_Ty3"/>
    <property type="match status" value="1"/>
</dbReference>
<dbReference type="SUPFAM" id="SSF56672">
    <property type="entry name" value="DNA/RNA polymerases"/>
    <property type="match status" value="2"/>
</dbReference>
<keyword evidence="6 11" id="KW-0695">RNA-directed DNA polymerase</keyword>
<accession>A0ABQ4XAN8</accession>
<keyword evidence="12" id="KW-1185">Reference proteome</keyword>
<evidence type="ECO:0000256" key="2">
    <source>
        <dbReference type="ARBA" id="ARBA00022695"/>
    </source>
</evidence>
<evidence type="ECO:0000256" key="1">
    <source>
        <dbReference type="ARBA" id="ARBA00022679"/>
    </source>
</evidence>
<keyword evidence="3" id="KW-0540">Nuclease</keyword>
<evidence type="ECO:0000256" key="4">
    <source>
        <dbReference type="ARBA" id="ARBA00022759"/>
    </source>
</evidence>
<dbReference type="Gene3D" id="3.10.10.10">
    <property type="entry name" value="HIV Type 1 Reverse Transcriptase, subunit A, domain 1"/>
    <property type="match status" value="1"/>
</dbReference>
<sequence length="598" mass="67554">MPPRMRTRSAYRPAAESLGGGMGTASSVTELVRGGKGLEYLGGNAERVEDLMSKEMTRFGSLLEVPECVVKWECRGSQWGCTRLLEIIAQQLQNLLPAMLAQCCSSYLLDRKEDVQDMRGTAYGLALQICGMVAATEPKTMKERIWVFGPSVTPAIPTMHPEDLVAHASTITAQVIWQRIIEVSACPRLNRAQEPEGNLPNQVIANNEGQGRGNQGNQARGRAFMLGAEEAHQDPNIVTGLEPNELVFKYEIEIVRGRSRDCMDWLSNYKSEIICHEKVVRIPLPDGKKQEEIVVVRDFPKVFPDDLSGLLPIREIELIPGAMPVAKSPYHLAPSEMKELSRQLKELQDKGFIRPSSSPLGAPDDILIYLKTQEEHLKEVQILRHVINGNGIHIDPSKIEAVKNWKAPRTLIEVRSFFGLAGYYHRFIENFSNIAKSLTILTQKSKTFDWGEEQELAFQTLKDKLCNAHVLALPDRLKDFVVYCDASGIGLDCVLMQRESGVAVVFALKIWRHYLYGTKSVIYTDHKSLQHIFSQKELNMWQRRWIELFSDYDCEICYHLGKANLSIKDRILTAQKEAVDEFAVLQKGLDEMIEQRSD</sequence>
<evidence type="ECO:0000256" key="5">
    <source>
        <dbReference type="ARBA" id="ARBA00022801"/>
    </source>
</evidence>
<feature type="domain" description="Reverse transcriptase RNase H-like" evidence="9">
    <location>
        <begin position="502"/>
        <end position="552"/>
    </location>
</feature>
<protein>
    <submittedName>
        <fullName evidence="11">Reverse transcriptase domain-containing protein</fullName>
    </submittedName>
</protein>
<dbReference type="PANTHER" id="PTHR37984:SF5">
    <property type="entry name" value="PROTEIN NYNRIN-LIKE"/>
    <property type="match status" value="1"/>
</dbReference>
<dbReference type="GO" id="GO:0003964">
    <property type="term" value="F:RNA-directed DNA polymerase activity"/>
    <property type="evidence" value="ECO:0007669"/>
    <property type="project" value="UniProtKB-KW"/>
</dbReference>
<dbReference type="EMBL" id="BQNB010009342">
    <property type="protein sequence ID" value="GJS62182.1"/>
    <property type="molecule type" value="Genomic_DNA"/>
</dbReference>
<dbReference type="InterPro" id="IPR043502">
    <property type="entry name" value="DNA/RNA_pol_sf"/>
</dbReference>
<feature type="domain" description="Reverse transcriptase/retrotransposon-derived protein RNase H-like" evidence="10">
    <location>
        <begin position="450"/>
        <end position="500"/>
    </location>
</feature>
<dbReference type="PANTHER" id="PTHR37984">
    <property type="entry name" value="PROTEIN CBG26694"/>
    <property type="match status" value="1"/>
</dbReference>
<dbReference type="InterPro" id="IPR041577">
    <property type="entry name" value="RT_RNaseH_2"/>
</dbReference>
<dbReference type="InterPro" id="IPR041373">
    <property type="entry name" value="RT_RNaseH"/>
</dbReference>
<dbReference type="Pfam" id="PF17917">
    <property type="entry name" value="RT_RNaseH"/>
    <property type="match status" value="1"/>
</dbReference>
<comment type="caution">
    <text evidence="11">The sequence shown here is derived from an EMBL/GenBank/DDBJ whole genome shotgun (WGS) entry which is preliminary data.</text>
</comment>
<evidence type="ECO:0000313" key="12">
    <source>
        <dbReference type="Proteomes" id="UP001151760"/>
    </source>
</evidence>
<keyword evidence="2" id="KW-0548">Nucleotidyltransferase</keyword>
<keyword evidence="4" id="KW-0255">Endonuclease</keyword>
<evidence type="ECO:0000256" key="8">
    <source>
        <dbReference type="SAM" id="MobiDB-lite"/>
    </source>
</evidence>
<organism evidence="11 12">
    <name type="scientific">Tanacetum coccineum</name>
    <dbReference type="NCBI Taxonomy" id="301880"/>
    <lineage>
        <taxon>Eukaryota</taxon>
        <taxon>Viridiplantae</taxon>
        <taxon>Streptophyta</taxon>
        <taxon>Embryophyta</taxon>
        <taxon>Tracheophyta</taxon>
        <taxon>Spermatophyta</taxon>
        <taxon>Magnoliopsida</taxon>
        <taxon>eudicotyledons</taxon>
        <taxon>Gunneridae</taxon>
        <taxon>Pentapetalae</taxon>
        <taxon>asterids</taxon>
        <taxon>campanulids</taxon>
        <taxon>Asterales</taxon>
        <taxon>Asteraceae</taxon>
        <taxon>Asteroideae</taxon>
        <taxon>Anthemideae</taxon>
        <taxon>Anthemidinae</taxon>
        <taxon>Tanacetum</taxon>
    </lineage>
</organism>
<dbReference type="Proteomes" id="UP001151760">
    <property type="component" value="Unassembled WGS sequence"/>
</dbReference>
<dbReference type="InterPro" id="IPR043128">
    <property type="entry name" value="Rev_trsase/Diguanyl_cyclase"/>
</dbReference>
<keyword evidence="5" id="KW-0378">Hydrolase</keyword>
<dbReference type="InterPro" id="IPR050951">
    <property type="entry name" value="Retrovirus_Pol_polyprotein"/>
</dbReference>
<dbReference type="Pfam" id="PF17919">
    <property type="entry name" value="RT_RNaseH_2"/>
    <property type="match status" value="1"/>
</dbReference>
<feature type="region of interest" description="Disordered" evidence="8">
    <location>
        <begin position="1"/>
        <end position="23"/>
    </location>
</feature>
<reference evidence="11" key="1">
    <citation type="journal article" date="2022" name="Int. J. Mol. Sci.">
        <title>Draft Genome of Tanacetum Coccineum: Genomic Comparison of Closely Related Tanacetum-Family Plants.</title>
        <authorList>
            <person name="Yamashiro T."/>
            <person name="Shiraishi A."/>
            <person name="Nakayama K."/>
            <person name="Satake H."/>
        </authorList>
    </citation>
    <scope>NUCLEOTIDE SEQUENCE</scope>
</reference>
<evidence type="ECO:0000256" key="6">
    <source>
        <dbReference type="ARBA" id="ARBA00022918"/>
    </source>
</evidence>
<evidence type="ECO:0000259" key="10">
    <source>
        <dbReference type="Pfam" id="PF17919"/>
    </source>
</evidence>